<accession>A0A150F4D9</accession>
<dbReference type="AlphaFoldDB" id="A0A150F4D9"/>
<evidence type="ECO:0000313" key="3">
    <source>
        <dbReference type="Proteomes" id="UP000075430"/>
    </source>
</evidence>
<comment type="caution">
    <text evidence="2">The sequence shown here is derived from an EMBL/GenBank/DDBJ whole genome shotgun (WGS) entry which is preliminary data.</text>
</comment>
<dbReference type="InterPro" id="IPR042095">
    <property type="entry name" value="SUMF_sf"/>
</dbReference>
<organism evidence="2 3">
    <name type="scientific">Bacillus nakamurai</name>
    <dbReference type="NCBI Taxonomy" id="1793963"/>
    <lineage>
        <taxon>Bacteria</taxon>
        <taxon>Bacillati</taxon>
        <taxon>Bacillota</taxon>
        <taxon>Bacilli</taxon>
        <taxon>Bacillales</taxon>
        <taxon>Bacillaceae</taxon>
        <taxon>Bacillus</taxon>
    </lineage>
</organism>
<evidence type="ECO:0000313" key="2">
    <source>
        <dbReference type="EMBL" id="KXZ16565.1"/>
    </source>
</evidence>
<protein>
    <recommendedName>
        <fullName evidence="1">Sulfatase-modifying factor enzyme-like domain-containing protein</fullName>
    </recommendedName>
</protein>
<dbReference type="InterPro" id="IPR016187">
    <property type="entry name" value="CTDL_fold"/>
</dbReference>
<reference evidence="3" key="1">
    <citation type="submission" date="2016-02" db="EMBL/GenBank/DDBJ databases">
        <authorList>
            <person name="Dunlap C."/>
        </authorList>
    </citation>
    <scope>NUCLEOTIDE SEQUENCE [LARGE SCALE GENOMIC DNA]</scope>
    <source>
        <strain evidence="3">NRRL B-41092</strain>
    </source>
</reference>
<dbReference type="EMBL" id="LSBA01000030">
    <property type="protein sequence ID" value="KXZ16565.1"/>
    <property type="molecule type" value="Genomic_DNA"/>
</dbReference>
<keyword evidence="3" id="KW-1185">Reference proteome</keyword>
<name>A0A150F4D9_9BACI</name>
<dbReference type="InterPro" id="IPR005532">
    <property type="entry name" value="SUMF_dom"/>
</dbReference>
<dbReference type="SUPFAM" id="SSF56436">
    <property type="entry name" value="C-type lectin-like"/>
    <property type="match status" value="1"/>
</dbReference>
<gene>
    <name evidence="2" type="ORF">AXI58_19855</name>
</gene>
<dbReference type="STRING" id="1793963.AXI58_19855"/>
<evidence type="ECO:0000259" key="1">
    <source>
        <dbReference type="Pfam" id="PF03781"/>
    </source>
</evidence>
<dbReference type="Pfam" id="PF03781">
    <property type="entry name" value="FGE-sulfatase"/>
    <property type="match status" value="1"/>
</dbReference>
<proteinExistence type="predicted"/>
<feature type="domain" description="Sulfatase-modifying factor enzyme-like" evidence="1">
    <location>
        <begin position="14"/>
        <end position="107"/>
    </location>
</feature>
<sequence length="110" mass="12872">MRKDILINQNDVLKTHSIYSENSNQSPYGLMGMIGNTWEWTRTRYLDQKEQVPSFRGMDKSLVWDDWSAWTTVKGGSYTSIGELLHPAYYDKRLIIERNGDVGFRCVYEV</sequence>
<dbReference type="Proteomes" id="UP000075430">
    <property type="component" value="Unassembled WGS sequence"/>
</dbReference>
<dbReference type="Gene3D" id="3.90.1580.10">
    <property type="entry name" value="paralog of FGE (formylglycine-generating enzyme)"/>
    <property type="match status" value="1"/>
</dbReference>